<evidence type="ECO:0000313" key="8">
    <source>
        <dbReference type="EMBL" id="CAG9314311.1"/>
    </source>
</evidence>
<keyword evidence="6" id="KW-1133">Transmembrane helix</keyword>
<organism evidence="8 9">
    <name type="scientific">Blepharisma stoltei</name>
    <dbReference type="NCBI Taxonomy" id="1481888"/>
    <lineage>
        <taxon>Eukaryota</taxon>
        <taxon>Sar</taxon>
        <taxon>Alveolata</taxon>
        <taxon>Ciliophora</taxon>
        <taxon>Postciliodesmatophora</taxon>
        <taxon>Heterotrichea</taxon>
        <taxon>Heterotrichida</taxon>
        <taxon>Blepharismidae</taxon>
        <taxon>Blepharisma</taxon>
    </lineage>
</organism>
<keyword evidence="3 5" id="KW-0064">Aspartyl protease</keyword>
<keyword evidence="9" id="KW-1185">Reference proteome</keyword>
<dbReference type="SUPFAM" id="SSF50630">
    <property type="entry name" value="Acid proteases"/>
    <property type="match status" value="1"/>
</dbReference>
<keyword evidence="2 5" id="KW-0645">Protease</keyword>
<dbReference type="EMBL" id="CAJZBQ010000012">
    <property type="protein sequence ID" value="CAG9314311.1"/>
    <property type="molecule type" value="Genomic_DNA"/>
</dbReference>
<dbReference type="PROSITE" id="PS00141">
    <property type="entry name" value="ASP_PROTEASE"/>
    <property type="match status" value="1"/>
</dbReference>
<evidence type="ECO:0000256" key="4">
    <source>
        <dbReference type="ARBA" id="ARBA00022801"/>
    </source>
</evidence>
<dbReference type="InterPro" id="IPR021109">
    <property type="entry name" value="Peptidase_aspartic_dom_sf"/>
</dbReference>
<dbReference type="InterPro" id="IPR033121">
    <property type="entry name" value="PEPTIDASE_A1"/>
</dbReference>
<dbReference type="InterPro" id="IPR034164">
    <property type="entry name" value="Pepsin-like_dom"/>
</dbReference>
<evidence type="ECO:0000313" key="9">
    <source>
        <dbReference type="Proteomes" id="UP001162131"/>
    </source>
</evidence>
<dbReference type="GO" id="GO:0004190">
    <property type="term" value="F:aspartic-type endopeptidase activity"/>
    <property type="evidence" value="ECO:0007669"/>
    <property type="project" value="UniProtKB-KW"/>
</dbReference>
<dbReference type="PROSITE" id="PS51767">
    <property type="entry name" value="PEPTIDASE_A1"/>
    <property type="match status" value="1"/>
</dbReference>
<dbReference type="GO" id="GO:0006508">
    <property type="term" value="P:proteolysis"/>
    <property type="evidence" value="ECO:0007669"/>
    <property type="project" value="UniProtKB-KW"/>
</dbReference>
<sequence>MTTLKKQGKISSKQFSVYLNNNNWGSSSPGLSSNLMIDGYDLATYSPGNNFTYIPLANNNGYWEVKCNSVKIDNQKFSSDLTAIIDTGTSLIYGPSSDVSTFEYDFLNNYNCYVSTSGIICPCHSQYPNLTFDLDGSEFTLTSDDYLMPYQSSCFLAIQEESNIDFWLLGDIFIRKYYVNFDMDGKRIGFAGAKYSGGSDNFDINWRIIMISVIGIGVVIFGGLSIWVCCHFKNRAKKNVRDIEVAPNQA</sequence>
<dbReference type="Gene3D" id="2.40.70.10">
    <property type="entry name" value="Acid Proteases"/>
    <property type="match status" value="1"/>
</dbReference>
<evidence type="ECO:0000256" key="3">
    <source>
        <dbReference type="ARBA" id="ARBA00022750"/>
    </source>
</evidence>
<comment type="similarity">
    <text evidence="1 5">Belongs to the peptidase A1 family.</text>
</comment>
<keyword evidence="6" id="KW-0812">Transmembrane</keyword>
<accession>A0AAU9IKP7</accession>
<dbReference type="PRINTS" id="PR00792">
    <property type="entry name" value="PEPSIN"/>
</dbReference>
<keyword evidence="4 5" id="KW-0378">Hydrolase</keyword>
<dbReference type="InterPro" id="IPR001969">
    <property type="entry name" value="Aspartic_peptidase_AS"/>
</dbReference>
<gene>
    <name evidence="8" type="ORF">BSTOLATCC_MIC11322</name>
</gene>
<feature type="domain" description="Peptidase A1" evidence="7">
    <location>
        <begin position="1"/>
        <end position="191"/>
    </location>
</feature>
<comment type="caution">
    <text evidence="8">The sequence shown here is derived from an EMBL/GenBank/DDBJ whole genome shotgun (WGS) entry which is preliminary data.</text>
</comment>
<dbReference type="Pfam" id="PF00026">
    <property type="entry name" value="Asp"/>
    <property type="match status" value="1"/>
</dbReference>
<dbReference type="CDD" id="cd05471">
    <property type="entry name" value="pepsin_like"/>
    <property type="match status" value="1"/>
</dbReference>
<name>A0AAU9IKP7_9CILI</name>
<evidence type="ECO:0000256" key="6">
    <source>
        <dbReference type="SAM" id="Phobius"/>
    </source>
</evidence>
<dbReference type="AlphaFoldDB" id="A0AAU9IKP7"/>
<feature type="transmembrane region" description="Helical" evidence="6">
    <location>
        <begin position="206"/>
        <end position="229"/>
    </location>
</feature>
<dbReference type="PANTHER" id="PTHR47966:SF51">
    <property type="entry name" value="BETA-SITE APP-CLEAVING ENZYME, ISOFORM A-RELATED"/>
    <property type="match status" value="1"/>
</dbReference>
<dbReference type="PANTHER" id="PTHR47966">
    <property type="entry name" value="BETA-SITE APP-CLEAVING ENZYME, ISOFORM A-RELATED"/>
    <property type="match status" value="1"/>
</dbReference>
<evidence type="ECO:0000256" key="2">
    <source>
        <dbReference type="ARBA" id="ARBA00022670"/>
    </source>
</evidence>
<protein>
    <recommendedName>
        <fullName evidence="7">Peptidase A1 domain-containing protein</fullName>
    </recommendedName>
</protein>
<keyword evidence="6" id="KW-0472">Membrane</keyword>
<evidence type="ECO:0000256" key="1">
    <source>
        <dbReference type="ARBA" id="ARBA00007447"/>
    </source>
</evidence>
<dbReference type="Proteomes" id="UP001162131">
    <property type="component" value="Unassembled WGS sequence"/>
</dbReference>
<proteinExistence type="inferred from homology"/>
<evidence type="ECO:0000259" key="7">
    <source>
        <dbReference type="PROSITE" id="PS51767"/>
    </source>
</evidence>
<reference evidence="8" key="1">
    <citation type="submission" date="2021-09" db="EMBL/GenBank/DDBJ databases">
        <authorList>
            <consortium name="AG Swart"/>
            <person name="Singh M."/>
            <person name="Singh A."/>
            <person name="Seah K."/>
            <person name="Emmerich C."/>
        </authorList>
    </citation>
    <scope>NUCLEOTIDE SEQUENCE</scope>
    <source>
        <strain evidence="8">ATCC30299</strain>
    </source>
</reference>
<dbReference type="InterPro" id="IPR001461">
    <property type="entry name" value="Aspartic_peptidase_A1"/>
</dbReference>
<evidence type="ECO:0000256" key="5">
    <source>
        <dbReference type="RuleBase" id="RU000454"/>
    </source>
</evidence>